<proteinExistence type="predicted"/>
<sequence>MTDDYVLSIHQASLFEAEDLHWPLSYGSSSGCSASRQNFHFVAQLSGNKSNHLFHGSWASSMFSRQGRDLTQDCISMSSLHTIPAALQKVALVAGKIFVLLTAAVTLLSIGDTAAFKVEE</sequence>
<dbReference type="Proteomes" id="UP001497444">
    <property type="component" value="Chromosome 11"/>
</dbReference>
<protein>
    <submittedName>
        <fullName evidence="1">Uncharacterized protein</fullName>
    </submittedName>
</protein>
<keyword evidence="2" id="KW-1185">Reference proteome</keyword>
<evidence type="ECO:0000313" key="1">
    <source>
        <dbReference type="EMBL" id="CAK9258591.1"/>
    </source>
</evidence>
<reference evidence="1" key="1">
    <citation type="submission" date="2024-02" db="EMBL/GenBank/DDBJ databases">
        <authorList>
            <consortium name="ELIXIR-Norway"/>
            <consortium name="Elixir Norway"/>
        </authorList>
    </citation>
    <scope>NUCLEOTIDE SEQUENCE</scope>
</reference>
<gene>
    <name evidence="1" type="ORF">CSSPJE1EN1_LOCUS4069</name>
</gene>
<accession>A0ABP0VVS6</accession>
<organism evidence="1 2">
    <name type="scientific">Sphagnum jensenii</name>
    <dbReference type="NCBI Taxonomy" id="128206"/>
    <lineage>
        <taxon>Eukaryota</taxon>
        <taxon>Viridiplantae</taxon>
        <taxon>Streptophyta</taxon>
        <taxon>Embryophyta</taxon>
        <taxon>Bryophyta</taxon>
        <taxon>Sphagnophytina</taxon>
        <taxon>Sphagnopsida</taxon>
        <taxon>Sphagnales</taxon>
        <taxon>Sphagnaceae</taxon>
        <taxon>Sphagnum</taxon>
    </lineage>
</organism>
<dbReference type="EMBL" id="OZ020106">
    <property type="protein sequence ID" value="CAK9258591.1"/>
    <property type="molecule type" value="Genomic_DNA"/>
</dbReference>
<evidence type="ECO:0000313" key="2">
    <source>
        <dbReference type="Proteomes" id="UP001497444"/>
    </source>
</evidence>
<name>A0ABP0VVS6_9BRYO</name>